<comment type="caution">
    <text evidence="3">The sequence shown here is derived from an EMBL/GenBank/DDBJ whole genome shotgun (WGS) entry which is preliminary data.</text>
</comment>
<evidence type="ECO:0000313" key="4">
    <source>
        <dbReference type="Proteomes" id="UP000603227"/>
    </source>
</evidence>
<keyword evidence="1" id="KW-0808">Transferase</keyword>
<reference evidence="3" key="1">
    <citation type="journal article" date="2014" name="Int. J. Syst. Evol. Microbiol.">
        <title>Complete genome sequence of Corynebacterium casei LMG S-19264T (=DSM 44701T), isolated from a smear-ripened cheese.</title>
        <authorList>
            <consortium name="US DOE Joint Genome Institute (JGI-PGF)"/>
            <person name="Walter F."/>
            <person name="Albersmeier A."/>
            <person name="Kalinowski J."/>
            <person name="Ruckert C."/>
        </authorList>
    </citation>
    <scope>NUCLEOTIDE SEQUENCE</scope>
    <source>
        <strain evidence="3">CGMCC 4.7403</strain>
    </source>
</reference>
<dbReference type="Pfam" id="PF13581">
    <property type="entry name" value="HATPase_c_2"/>
    <property type="match status" value="1"/>
</dbReference>
<evidence type="ECO:0000313" key="3">
    <source>
        <dbReference type="EMBL" id="GHH84649.1"/>
    </source>
</evidence>
<keyword evidence="1" id="KW-0723">Serine/threonine-protein kinase</keyword>
<sequence>MIRRARIAVTGAPSAVAFARDRVITQIRAWGVRLGEEGQEAIKLVASELITNAVVHASGLVTVGLYLNWERLLLVVHDCNPAPPRPRVTTEDDEGGRGLVLVELLAARHGWEATKNGKKVWAEFDVPVPTPTARVHVGALRARMRAAIPYAFEYVIPERCARVPGL</sequence>
<dbReference type="PANTHER" id="PTHR35526">
    <property type="entry name" value="ANTI-SIGMA-F FACTOR RSBW-RELATED"/>
    <property type="match status" value="1"/>
</dbReference>
<proteinExistence type="predicted"/>
<dbReference type="Proteomes" id="UP000603227">
    <property type="component" value="Unassembled WGS sequence"/>
</dbReference>
<dbReference type="InterPro" id="IPR003594">
    <property type="entry name" value="HATPase_dom"/>
</dbReference>
<organism evidence="3 4">
    <name type="scientific">Streptomyces capitiformicae</name>
    <dbReference type="NCBI Taxonomy" id="2014920"/>
    <lineage>
        <taxon>Bacteria</taxon>
        <taxon>Bacillati</taxon>
        <taxon>Actinomycetota</taxon>
        <taxon>Actinomycetes</taxon>
        <taxon>Kitasatosporales</taxon>
        <taxon>Streptomycetaceae</taxon>
        <taxon>Streptomyces</taxon>
    </lineage>
</organism>
<dbReference type="EMBL" id="BNAT01000004">
    <property type="protein sequence ID" value="GHH84649.1"/>
    <property type="molecule type" value="Genomic_DNA"/>
</dbReference>
<dbReference type="RefSeq" id="WP_189781553.1">
    <property type="nucleotide sequence ID" value="NZ_BNAT01000004.1"/>
</dbReference>
<dbReference type="InterPro" id="IPR036890">
    <property type="entry name" value="HATPase_C_sf"/>
</dbReference>
<dbReference type="CDD" id="cd16936">
    <property type="entry name" value="HATPase_RsbW-like"/>
    <property type="match status" value="1"/>
</dbReference>
<accession>A0A919GHI4</accession>
<dbReference type="SUPFAM" id="SSF55874">
    <property type="entry name" value="ATPase domain of HSP90 chaperone/DNA topoisomerase II/histidine kinase"/>
    <property type="match status" value="1"/>
</dbReference>
<gene>
    <name evidence="3" type="ORF">GCM10017771_14340</name>
</gene>
<keyword evidence="4" id="KW-1185">Reference proteome</keyword>
<dbReference type="InterPro" id="IPR050267">
    <property type="entry name" value="Anti-sigma-factor_SerPK"/>
</dbReference>
<dbReference type="Gene3D" id="3.30.565.10">
    <property type="entry name" value="Histidine kinase-like ATPase, C-terminal domain"/>
    <property type="match status" value="1"/>
</dbReference>
<dbReference type="PANTHER" id="PTHR35526:SF3">
    <property type="entry name" value="ANTI-SIGMA-F FACTOR RSBW"/>
    <property type="match status" value="1"/>
</dbReference>
<evidence type="ECO:0000259" key="2">
    <source>
        <dbReference type="Pfam" id="PF13581"/>
    </source>
</evidence>
<evidence type="ECO:0000256" key="1">
    <source>
        <dbReference type="ARBA" id="ARBA00022527"/>
    </source>
</evidence>
<protein>
    <recommendedName>
        <fullName evidence="2">Histidine kinase/HSP90-like ATPase domain-containing protein</fullName>
    </recommendedName>
</protein>
<feature type="domain" description="Histidine kinase/HSP90-like ATPase" evidence="2">
    <location>
        <begin position="23"/>
        <end position="122"/>
    </location>
</feature>
<reference evidence="3" key="2">
    <citation type="submission" date="2020-09" db="EMBL/GenBank/DDBJ databases">
        <authorList>
            <person name="Sun Q."/>
            <person name="Zhou Y."/>
        </authorList>
    </citation>
    <scope>NUCLEOTIDE SEQUENCE</scope>
    <source>
        <strain evidence="3">CGMCC 4.7403</strain>
    </source>
</reference>
<name>A0A919GHI4_9ACTN</name>
<dbReference type="GO" id="GO:0004674">
    <property type="term" value="F:protein serine/threonine kinase activity"/>
    <property type="evidence" value="ECO:0007669"/>
    <property type="project" value="UniProtKB-KW"/>
</dbReference>
<keyword evidence="1" id="KW-0418">Kinase</keyword>
<dbReference type="AlphaFoldDB" id="A0A919GHI4"/>